<gene>
    <name evidence="5" type="ORF">L1F33_06430</name>
</gene>
<feature type="region of interest" description="Disordered" evidence="3">
    <location>
        <begin position="70"/>
        <end position="95"/>
    </location>
</feature>
<name>A0ABY5T4N7_9SPHN</name>
<sequence length="234" mass="24112">MTSIRTPLASLAAIALAFGSPVSAQNSDAPPGGEEPGTDRGDQFEFERIPVPEEDRRGVFIAQVGAVNRAEARQSGSNSHARIIQNGDENQVDVTQDDGSHRASIALDGNRNSVNVGQQGQGQSVLMLAQQGNGNRADVSQTESQSIYSAAAIGQTGSDNLLSLVQDGSDNQARLIQNGDGNTMTAVQQGSGNRLSWTQDGNGLSDLQITQDGGQALQITQTNGGAPPSGTGGG</sequence>
<evidence type="ECO:0000256" key="1">
    <source>
        <dbReference type="ARBA" id="ARBA00009766"/>
    </source>
</evidence>
<evidence type="ECO:0008006" key="7">
    <source>
        <dbReference type="Google" id="ProtNLM"/>
    </source>
</evidence>
<feature type="signal peptide" evidence="4">
    <location>
        <begin position="1"/>
        <end position="24"/>
    </location>
</feature>
<dbReference type="EMBL" id="CP092471">
    <property type="protein sequence ID" value="UVI40569.1"/>
    <property type="molecule type" value="Genomic_DNA"/>
</dbReference>
<keyword evidence="2 4" id="KW-0732">Signal</keyword>
<dbReference type="Proteomes" id="UP001065265">
    <property type="component" value="Chromosome"/>
</dbReference>
<dbReference type="Pfam" id="PF07012">
    <property type="entry name" value="Curlin_rpt"/>
    <property type="match status" value="2"/>
</dbReference>
<feature type="chain" id="PRO_5047076248" description="Curlin-associated protein" evidence="4">
    <location>
        <begin position="25"/>
        <end position="234"/>
    </location>
</feature>
<comment type="similarity">
    <text evidence="1">Belongs to the CsgA/CsgB family.</text>
</comment>
<organism evidence="5 6">
    <name type="scientific">Qipengyuania spongiae</name>
    <dbReference type="NCBI Taxonomy" id="2909673"/>
    <lineage>
        <taxon>Bacteria</taxon>
        <taxon>Pseudomonadati</taxon>
        <taxon>Pseudomonadota</taxon>
        <taxon>Alphaproteobacteria</taxon>
        <taxon>Sphingomonadales</taxon>
        <taxon>Erythrobacteraceae</taxon>
        <taxon>Qipengyuania</taxon>
    </lineage>
</organism>
<evidence type="ECO:0000313" key="5">
    <source>
        <dbReference type="EMBL" id="UVI40569.1"/>
    </source>
</evidence>
<dbReference type="RefSeq" id="WP_265560986.1">
    <property type="nucleotide sequence ID" value="NZ_CP092471.1"/>
</dbReference>
<evidence type="ECO:0000256" key="2">
    <source>
        <dbReference type="ARBA" id="ARBA00022729"/>
    </source>
</evidence>
<proteinExistence type="inferred from homology"/>
<evidence type="ECO:0000313" key="6">
    <source>
        <dbReference type="Proteomes" id="UP001065265"/>
    </source>
</evidence>
<evidence type="ECO:0000256" key="3">
    <source>
        <dbReference type="SAM" id="MobiDB-lite"/>
    </source>
</evidence>
<accession>A0ABY5T4N7</accession>
<dbReference type="InterPro" id="IPR009742">
    <property type="entry name" value="Curlin_rpt"/>
</dbReference>
<feature type="region of interest" description="Disordered" evidence="3">
    <location>
        <begin position="22"/>
        <end position="52"/>
    </location>
</feature>
<protein>
    <recommendedName>
        <fullName evidence="7">Curlin-associated protein</fullName>
    </recommendedName>
</protein>
<evidence type="ECO:0000256" key="4">
    <source>
        <dbReference type="SAM" id="SignalP"/>
    </source>
</evidence>
<keyword evidence="6" id="KW-1185">Reference proteome</keyword>
<reference evidence="5" key="1">
    <citation type="submission" date="2022-02" db="EMBL/GenBank/DDBJ databases">
        <title>Qipengyuania spongiae sp. nov., isolated from marine sponge.</title>
        <authorList>
            <person name="Li Z."/>
            <person name="Zhang M."/>
        </authorList>
    </citation>
    <scope>NUCLEOTIDE SEQUENCE</scope>
    <source>
        <strain evidence="5">PHS-Z21</strain>
    </source>
</reference>
<feature type="compositionally biased region" description="Basic and acidic residues" evidence="3">
    <location>
        <begin position="37"/>
        <end position="52"/>
    </location>
</feature>